<sequence length="119" mass="13555">MSTPTEGDRPPIVMVVKQFLLLETGSLVAPAFAHMCKLDFAEYMCGRVDDIGVYNWSAYVVRELNVELVAGKRKELIVRAMDKKNLWVLGDVHFLLLHLLDFLSVRGLHTKTILSCSYW</sequence>
<organism evidence="1 2">
    <name type="scientific">Linum trigynum</name>
    <dbReference type="NCBI Taxonomy" id="586398"/>
    <lineage>
        <taxon>Eukaryota</taxon>
        <taxon>Viridiplantae</taxon>
        <taxon>Streptophyta</taxon>
        <taxon>Embryophyta</taxon>
        <taxon>Tracheophyta</taxon>
        <taxon>Spermatophyta</taxon>
        <taxon>Magnoliopsida</taxon>
        <taxon>eudicotyledons</taxon>
        <taxon>Gunneridae</taxon>
        <taxon>Pentapetalae</taxon>
        <taxon>rosids</taxon>
        <taxon>fabids</taxon>
        <taxon>Malpighiales</taxon>
        <taxon>Linaceae</taxon>
        <taxon>Linum</taxon>
    </lineage>
</organism>
<protein>
    <submittedName>
        <fullName evidence="1">Uncharacterized protein</fullName>
    </submittedName>
</protein>
<proteinExistence type="predicted"/>
<reference evidence="1 2" key="1">
    <citation type="submission" date="2024-04" db="EMBL/GenBank/DDBJ databases">
        <authorList>
            <person name="Fracassetti M."/>
        </authorList>
    </citation>
    <scope>NUCLEOTIDE SEQUENCE [LARGE SCALE GENOMIC DNA]</scope>
</reference>
<keyword evidence="2" id="KW-1185">Reference proteome</keyword>
<evidence type="ECO:0000313" key="1">
    <source>
        <dbReference type="EMBL" id="CAL1381534.1"/>
    </source>
</evidence>
<accession>A0AAV2E6T7</accession>
<gene>
    <name evidence="1" type="ORF">LTRI10_LOCUS22910</name>
</gene>
<dbReference type="AlphaFoldDB" id="A0AAV2E6T7"/>
<evidence type="ECO:0000313" key="2">
    <source>
        <dbReference type="Proteomes" id="UP001497516"/>
    </source>
</evidence>
<dbReference type="Proteomes" id="UP001497516">
    <property type="component" value="Chromosome 4"/>
</dbReference>
<name>A0AAV2E6T7_9ROSI</name>
<dbReference type="EMBL" id="OZ034817">
    <property type="protein sequence ID" value="CAL1381534.1"/>
    <property type="molecule type" value="Genomic_DNA"/>
</dbReference>